<accession>A0A1L5NKJ4</accession>
<reference evidence="1 2" key="1">
    <citation type="submission" date="2016-09" db="EMBL/GenBank/DDBJ databases">
        <title>The complete genome sequences of Rhizobium gallicum, symbiovars gallicum and phaseoli, symbionts associated to common bean (Phaseolus vulgaris).</title>
        <authorList>
            <person name="Bustos P."/>
            <person name="Santamaria R.I."/>
            <person name="Perez-Carrascal O.M."/>
            <person name="Juarez S."/>
            <person name="Lozano L."/>
            <person name="Martinez-Flores I."/>
            <person name="Martinez-Romero E."/>
            <person name="Cevallos M."/>
            <person name="Romero D."/>
            <person name="Davila G."/>
            <person name="Gonzalez V."/>
        </authorList>
    </citation>
    <scope>NUCLEOTIDE SEQUENCE [LARGE SCALE GENOMIC DNA]</scope>
    <source>
        <strain evidence="1 2">IE4872</strain>
    </source>
</reference>
<dbReference type="Proteomes" id="UP000184749">
    <property type="component" value="Chromosome"/>
</dbReference>
<evidence type="ECO:0000313" key="1">
    <source>
        <dbReference type="EMBL" id="APO68430.1"/>
    </source>
</evidence>
<proteinExistence type="predicted"/>
<gene>
    <name evidence="1" type="ORF">IE4872_CH02825</name>
</gene>
<organism evidence="1 2">
    <name type="scientific">Rhizobium gallicum</name>
    <dbReference type="NCBI Taxonomy" id="56730"/>
    <lineage>
        <taxon>Bacteria</taxon>
        <taxon>Pseudomonadati</taxon>
        <taxon>Pseudomonadota</taxon>
        <taxon>Alphaproteobacteria</taxon>
        <taxon>Hyphomicrobiales</taxon>
        <taxon>Rhizobiaceae</taxon>
        <taxon>Rhizobium/Agrobacterium group</taxon>
        <taxon>Rhizobium</taxon>
    </lineage>
</organism>
<dbReference type="EMBL" id="CP017101">
    <property type="protein sequence ID" value="APO68430.1"/>
    <property type="molecule type" value="Genomic_DNA"/>
</dbReference>
<dbReference type="AlphaFoldDB" id="A0A1L5NKJ4"/>
<sequence>MDIETGHFFGTEDVHAIFDLPYTPGAENLVDLLSRLHEEDRILIAQTFKYESLHKVGFHHATGSITGTAATRWRD</sequence>
<evidence type="ECO:0000313" key="2">
    <source>
        <dbReference type="Proteomes" id="UP000184749"/>
    </source>
</evidence>
<name>A0A1L5NKJ4_9HYPH</name>
<protein>
    <submittedName>
        <fullName evidence="1">Uncharacterized protein</fullName>
    </submittedName>
</protein>